<dbReference type="SUPFAM" id="SSF53474">
    <property type="entry name" value="alpha/beta-Hydrolases"/>
    <property type="match status" value="1"/>
</dbReference>
<gene>
    <name evidence="2" type="ORF">SAMN04489764_4015</name>
</gene>
<feature type="domain" description="AB hydrolase-1" evidence="1">
    <location>
        <begin position="19"/>
        <end position="262"/>
    </location>
</feature>
<accession>A0A1H1H2X9</accession>
<dbReference type="GO" id="GO:0003824">
    <property type="term" value="F:catalytic activity"/>
    <property type="evidence" value="ECO:0007669"/>
    <property type="project" value="UniProtKB-ARBA"/>
</dbReference>
<evidence type="ECO:0000313" key="3">
    <source>
        <dbReference type="Proteomes" id="UP000217103"/>
    </source>
</evidence>
<dbReference type="PRINTS" id="PR00111">
    <property type="entry name" value="ABHYDROLASE"/>
</dbReference>
<name>A0A1H1H2X9_9ACTN</name>
<evidence type="ECO:0000259" key="1">
    <source>
        <dbReference type="Pfam" id="PF12697"/>
    </source>
</evidence>
<dbReference type="RefSeq" id="WP_093260967.1">
    <property type="nucleotide sequence ID" value="NZ_FNKK01000002.1"/>
</dbReference>
<dbReference type="PANTHER" id="PTHR43798">
    <property type="entry name" value="MONOACYLGLYCEROL LIPASE"/>
    <property type="match status" value="1"/>
</dbReference>
<dbReference type="OrthoDB" id="63519at2"/>
<dbReference type="Pfam" id="PF12697">
    <property type="entry name" value="Abhydrolase_6"/>
    <property type="match status" value="1"/>
</dbReference>
<dbReference type="PANTHER" id="PTHR43798:SF33">
    <property type="entry name" value="HYDROLASE, PUTATIVE (AFU_ORTHOLOGUE AFUA_2G14860)-RELATED"/>
    <property type="match status" value="1"/>
</dbReference>
<keyword evidence="3" id="KW-1185">Reference proteome</keyword>
<evidence type="ECO:0000313" key="2">
    <source>
        <dbReference type="EMBL" id="SDR19749.1"/>
    </source>
</evidence>
<dbReference type="Proteomes" id="UP000217103">
    <property type="component" value="Unassembled WGS sequence"/>
</dbReference>
<dbReference type="InterPro" id="IPR050266">
    <property type="entry name" value="AB_hydrolase_sf"/>
</dbReference>
<dbReference type="EMBL" id="FNKK01000002">
    <property type="protein sequence ID" value="SDR19749.1"/>
    <property type="molecule type" value="Genomic_DNA"/>
</dbReference>
<dbReference type="STRING" id="35622.SAMN04489764_4015"/>
<dbReference type="AlphaFoldDB" id="A0A1H1H2X9"/>
<dbReference type="InterPro" id="IPR000073">
    <property type="entry name" value="AB_hydrolase_1"/>
</dbReference>
<dbReference type="Gene3D" id="3.40.50.1820">
    <property type="entry name" value="alpha/beta hydrolase"/>
    <property type="match status" value="1"/>
</dbReference>
<reference evidence="2 3" key="1">
    <citation type="submission" date="2016-10" db="EMBL/GenBank/DDBJ databases">
        <authorList>
            <person name="de Groot N.N."/>
        </authorList>
    </citation>
    <scope>NUCLEOTIDE SEQUENCE [LARGE SCALE GENOMIC DNA]</scope>
    <source>
        <strain evidence="2 3">DSM 43794</strain>
    </source>
</reference>
<dbReference type="GO" id="GO:0016020">
    <property type="term" value="C:membrane"/>
    <property type="evidence" value="ECO:0007669"/>
    <property type="project" value="TreeGrafter"/>
</dbReference>
<protein>
    <submittedName>
        <fullName evidence="2">Pimeloyl-ACP methyl ester carboxylesterase</fullName>
    </submittedName>
</protein>
<dbReference type="InterPro" id="IPR029058">
    <property type="entry name" value="AB_hydrolase_fold"/>
</dbReference>
<proteinExistence type="predicted"/>
<sequence length="270" mass="28884">MSDVHVTVWDQTGGQGPAVIFAHGATCWGDDPVQGFAAQRPLSDRYRLLLMDRRGHGRSPDGPDPDHPCDYLADADDIVDLLAGQADGAHLVGHSYGGVSVMLAAARAPELVKSLTMIEPGCYQAAADDPTVAAALRANRAGRAQLPADLSVEDYLRAASESVGLPPLEPTPERLRAARSALHERPCWEAPIPVEELAAASWPKLIITGTWETAPPLYRERGGEPIMACARVTAERIGARLLQIPGAAHNPHVDNPDALNDALRRLWDGS</sequence>
<organism evidence="2 3">
    <name type="scientific">Thermostaphylospora chromogena</name>
    <dbReference type="NCBI Taxonomy" id="35622"/>
    <lineage>
        <taxon>Bacteria</taxon>
        <taxon>Bacillati</taxon>
        <taxon>Actinomycetota</taxon>
        <taxon>Actinomycetes</taxon>
        <taxon>Streptosporangiales</taxon>
        <taxon>Thermomonosporaceae</taxon>
        <taxon>Thermostaphylospora</taxon>
    </lineage>
</organism>